<dbReference type="GO" id="GO:0000166">
    <property type="term" value="F:nucleotide binding"/>
    <property type="evidence" value="ECO:0007669"/>
    <property type="project" value="InterPro"/>
</dbReference>
<proteinExistence type="predicted"/>
<name>A0A4Y3WF95_NITWI</name>
<dbReference type="GO" id="GO:0003676">
    <property type="term" value="F:nucleic acid binding"/>
    <property type="evidence" value="ECO:0007669"/>
    <property type="project" value="InterPro"/>
</dbReference>
<accession>A0A4Y3WF95</accession>
<dbReference type="InterPro" id="IPR044876">
    <property type="entry name" value="HRDC_dom_sf"/>
</dbReference>
<dbReference type="EMBL" id="BJNF01000118">
    <property type="protein sequence ID" value="GEC17554.1"/>
    <property type="molecule type" value="Genomic_DNA"/>
</dbReference>
<organism evidence="2 3">
    <name type="scientific">Nitrobacter winogradskyi</name>
    <name type="common">Nitrobacter agilis</name>
    <dbReference type="NCBI Taxonomy" id="913"/>
    <lineage>
        <taxon>Bacteria</taxon>
        <taxon>Pseudomonadati</taxon>
        <taxon>Pseudomonadota</taxon>
        <taxon>Alphaproteobacteria</taxon>
        <taxon>Hyphomicrobiales</taxon>
        <taxon>Nitrobacteraceae</taxon>
        <taxon>Nitrobacter</taxon>
    </lineage>
</organism>
<evidence type="ECO:0000313" key="2">
    <source>
        <dbReference type="EMBL" id="GEC17554.1"/>
    </source>
</evidence>
<protein>
    <recommendedName>
        <fullName evidence="1">HRDC domain-containing protein</fullName>
    </recommendedName>
</protein>
<dbReference type="InterPro" id="IPR010997">
    <property type="entry name" value="HRDC-like_sf"/>
</dbReference>
<evidence type="ECO:0000313" key="3">
    <source>
        <dbReference type="Proteomes" id="UP000318825"/>
    </source>
</evidence>
<dbReference type="Proteomes" id="UP000318825">
    <property type="component" value="Unassembled WGS sequence"/>
</dbReference>
<gene>
    <name evidence="2" type="ORF">NWI01_34460</name>
</gene>
<dbReference type="Pfam" id="PF00570">
    <property type="entry name" value="HRDC"/>
    <property type="match status" value="1"/>
</dbReference>
<dbReference type="Gene3D" id="1.10.150.80">
    <property type="entry name" value="HRDC domain"/>
    <property type="match status" value="1"/>
</dbReference>
<dbReference type="InterPro" id="IPR002121">
    <property type="entry name" value="HRDC_dom"/>
</dbReference>
<dbReference type="SUPFAM" id="SSF47819">
    <property type="entry name" value="HRDC-like"/>
    <property type="match status" value="1"/>
</dbReference>
<evidence type="ECO:0000259" key="1">
    <source>
        <dbReference type="PROSITE" id="PS50967"/>
    </source>
</evidence>
<dbReference type="RefSeq" id="WP_181410579.1">
    <property type="nucleotide sequence ID" value="NZ_BJNF01000118.1"/>
</dbReference>
<dbReference type="PROSITE" id="PS50967">
    <property type="entry name" value="HRDC"/>
    <property type="match status" value="1"/>
</dbReference>
<reference evidence="2 3" key="1">
    <citation type="submission" date="2019-06" db="EMBL/GenBank/DDBJ databases">
        <title>Whole genome shotgun sequence of Nitrobacter winogradskyi NBRC 14297.</title>
        <authorList>
            <person name="Hosoyama A."/>
            <person name="Uohara A."/>
            <person name="Ohji S."/>
            <person name="Ichikawa N."/>
        </authorList>
    </citation>
    <scope>NUCLEOTIDE SEQUENCE [LARGE SCALE GENOMIC DNA]</scope>
    <source>
        <strain evidence="2 3">NBRC 14297</strain>
    </source>
</reference>
<sequence length="74" mass="8006">MAEKGVESCTTPVLLTEREHLVGRRVSSDISPGASELRAWRSGDGRKHGVPAYLVINDATLEGIATTLPRNYAQ</sequence>
<comment type="caution">
    <text evidence="2">The sequence shown here is derived from an EMBL/GenBank/DDBJ whole genome shotgun (WGS) entry which is preliminary data.</text>
</comment>
<feature type="domain" description="HRDC" evidence="1">
    <location>
        <begin position="27"/>
        <end position="74"/>
    </location>
</feature>
<dbReference type="AlphaFoldDB" id="A0A4Y3WF95"/>